<feature type="transmembrane region" description="Helical" evidence="1">
    <location>
        <begin position="6"/>
        <end position="23"/>
    </location>
</feature>
<evidence type="ECO:0000256" key="1">
    <source>
        <dbReference type="SAM" id="Phobius"/>
    </source>
</evidence>
<feature type="transmembrane region" description="Helical" evidence="1">
    <location>
        <begin position="35"/>
        <end position="54"/>
    </location>
</feature>
<dbReference type="RefSeq" id="WP_073021471.1">
    <property type="nucleotide sequence ID" value="NZ_FQXU01000011.1"/>
</dbReference>
<keyword evidence="1" id="KW-1133">Transmembrane helix</keyword>
<gene>
    <name evidence="2" type="ORF">SAMN02745941_03444</name>
</gene>
<evidence type="ECO:0000313" key="2">
    <source>
        <dbReference type="EMBL" id="SHI28110.1"/>
    </source>
</evidence>
<protein>
    <submittedName>
        <fullName evidence="2">Uncharacterized protein</fullName>
    </submittedName>
</protein>
<dbReference type="Proteomes" id="UP000184241">
    <property type="component" value="Unassembled WGS sequence"/>
</dbReference>
<dbReference type="AlphaFoldDB" id="A0A1M5ZV42"/>
<keyword evidence="1" id="KW-0812">Transmembrane</keyword>
<evidence type="ECO:0000313" key="3">
    <source>
        <dbReference type="Proteomes" id="UP000184241"/>
    </source>
</evidence>
<name>A0A1M5ZV42_9CLOT</name>
<feature type="transmembrane region" description="Helical" evidence="1">
    <location>
        <begin position="60"/>
        <end position="82"/>
    </location>
</feature>
<proteinExistence type="predicted"/>
<dbReference type="EMBL" id="FQXU01000011">
    <property type="protein sequence ID" value="SHI28110.1"/>
    <property type="molecule type" value="Genomic_DNA"/>
</dbReference>
<organism evidence="2 3">
    <name type="scientific">Clostridium intestinale DSM 6191</name>
    <dbReference type="NCBI Taxonomy" id="1121320"/>
    <lineage>
        <taxon>Bacteria</taxon>
        <taxon>Bacillati</taxon>
        <taxon>Bacillota</taxon>
        <taxon>Clostridia</taxon>
        <taxon>Eubacteriales</taxon>
        <taxon>Clostridiaceae</taxon>
        <taxon>Clostridium</taxon>
    </lineage>
</organism>
<keyword evidence="1" id="KW-0472">Membrane</keyword>
<reference evidence="2 3" key="1">
    <citation type="submission" date="2016-11" db="EMBL/GenBank/DDBJ databases">
        <authorList>
            <person name="Jaros S."/>
            <person name="Januszkiewicz K."/>
            <person name="Wedrychowicz H."/>
        </authorList>
    </citation>
    <scope>NUCLEOTIDE SEQUENCE [LARGE SCALE GENOMIC DNA]</scope>
    <source>
        <strain evidence="2 3">DSM 6191</strain>
    </source>
</reference>
<sequence>MIFDFFIEIIISAVVTIFIIFNCKKIRFITIHRIIAWILVILLFLVNVGLNVLYKENRQIILLVVYSIVQPIIYILFIYLILSLKKKNGR</sequence>
<accession>A0A1M5ZV42</accession>